<dbReference type="SUPFAM" id="SSF63829">
    <property type="entry name" value="Calcium-dependent phosphotriesterase"/>
    <property type="match status" value="1"/>
</dbReference>
<reference evidence="2 3" key="1">
    <citation type="submission" date="2020-07" db="EMBL/GenBank/DDBJ databases">
        <title>Genomic Encyclopedia of Type Strains, Phase IV (KMG-V): Genome sequencing to study the core and pangenomes of soil and plant-associated prokaryotes.</title>
        <authorList>
            <person name="Whitman W."/>
        </authorList>
    </citation>
    <scope>NUCLEOTIDE SEQUENCE [LARGE SCALE GENOMIC DNA]</scope>
    <source>
        <strain evidence="2 3">M8UP22</strain>
    </source>
</reference>
<dbReference type="AlphaFoldDB" id="A0A852VLG0"/>
<protein>
    <submittedName>
        <fullName evidence="2">Sugar lactone lactonase YvrE</fullName>
    </submittedName>
</protein>
<organism evidence="2 3">
    <name type="scientific">Tunturiibacter lichenicola</name>
    <dbReference type="NCBI Taxonomy" id="2051959"/>
    <lineage>
        <taxon>Bacteria</taxon>
        <taxon>Pseudomonadati</taxon>
        <taxon>Acidobacteriota</taxon>
        <taxon>Terriglobia</taxon>
        <taxon>Terriglobales</taxon>
        <taxon>Acidobacteriaceae</taxon>
        <taxon>Tunturiibacter</taxon>
    </lineage>
</organism>
<dbReference type="InterPro" id="IPR018119">
    <property type="entry name" value="Strictosidine_synth_cons-reg"/>
</dbReference>
<accession>A0A852VLG0</accession>
<gene>
    <name evidence="2" type="ORF">HDF08_002463</name>
</gene>
<name>A0A852VLG0_9BACT</name>
<dbReference type="Proteomes" id="UP000564385">
    <property type="component" value="Unassembled WGS sequence"/>
</dbReference>
<evidence type="ECO:0000313" key="3">
    <source>
        <dbReference type="Proteomes" id="UP000564385"/>
    </source>
</evidence>
<proteinExistence type="predicted"/>
<evidence type="ECO:0000259" key="1">
    <source>
        <dbReference type="Pfam" id="PF03088"/>
    </source>
</evidence>
<evidence type="ECO:0000313" key="2">
    <source>
        <dbReference type="EMBL" id="NYF90396.1"/>
    </source>
</evidence>
<dbReference type="EMBL" id="JACCCU010000001">
    <property type="protein sequence ID" value="NYF90396.1"/>
    <property type="molecule type" value="Genomic_DNA"/>
</dbReference>
<feature type="domain" description="Strictosidine synthase conserved region" evidence="1">
    <location>
        <begin position="279"/>
        <end position="325"/>
    </location>
</feature>
<dbReference type="Gene3D" id="2.120.10.30">
    <property type="entry name" value="TolB, C-terminal domain"/>
    <property type="match status" value="1"/>
</dbReference>
<dbReference type="Pfam" id="PF03088">
    <property type="entry name" value="Str_synth"/>
    <property type="match status" value="1"/>
</dbReference>
<dbReference type="InterPro" id="IPR011042">
    <property type="entry name" value="6-blade_b-propeller_TolB-like"/>
</dbReference>
<comment type="caution">
    <text evidence="2">The sequence shown here is derived from an EMBL/GenBank/DDBJ whole genome shotgun (WGS) entry which is preliminary data.</text>
</comment>
<sequence>MSATHLPFCLMTTDILEAKQIAFLSLLAAVLVLFPGHATASGPSRMARLQQAFATAEQTSGGARAPALLAAENLIRLAPRHWRAELLQARALVNCGRDEDAEAVYVRLAREGLTALVTAESAYNALAKRRPGVLGLIARSTPLTHRAPVRTEFEVKDLAAMPEGLALDPRTGRIFITSTYRRAVLVRTPPGSLSNFVPHGSNGLLQALGLRISRDRRALYVCSGADEGPMEGKSSKDVGRSALFRFDLKTGRWLATDWLPGLGPHLCNDLVEAPNGRWFLTDSAAGKVMRFDPRTRKFKVLAANLAYPNGLALDTQTPSLFVADLTGLTKVDLVRGRATRMAEGRDVTAASIDGLYCHHGDLIGVQSGGSVSRVVRFQLDRSRTDIVAMKVLADGQKLRGATEGELLDGRLYLLINSGQGTLDDLNRPDLRRLSPAEVVSLPLDAN</sequence>